<dbReference type="AlphaFoldDB" id="U2QNS5"/>
<keyword evidence="9" id="KW-0234">DNA repair</keyword>
<keyword evidence="4 14" id="KW-0378">Hydrolase</keyword>
<proteinExistence type="predicted"/>
<evidence type="ECO:0000256" key="5">
    <source>
        <dbReference type="ARBA" id="ARBA00022806"/>
    </source>
</evidence>
<dbReference type="InterPro" id="IPR027417">
    <property type="entry name" value="P-loop_NTPase"/>
</dbReference>
<keyword evidence="5 14" id="KW-0347">Helicase</keyword>
<keyword evidence="10" id="KW-0413">Isomerase</keyword>
<dbReference type="Pfam" id="PF13361">
    <property type="entry name" value="UvrD_C"/>
    <property type="match status" value="2"/>
</dbReference>
<evidence type="ECO:0000259" key="16">
    <source>
        <dbReference type="PROSITE" id="PS51217"/>
    </source>
</evidence>
<evidence type="ECO:0000313" key="17">
    <source>
        <dbReference type="EMBL" id="ERK40427.1"/>
    </source>
</evidence>
<evidence type="ECO:0000256" key="13">
    <source>
        <dbReference type="ARBA" id="ARBA00048988"/>
    </source>
</evidence>
<evidence type="ECO:0000259" key="15">
    <source>
        <dbReference type="PROSITE" id="PS51198"/>
    </source>
</evidence>
<dbReference type="InterPro" id="IPR011604">
    <property type="entry name" value="PDDEXK-like_dom_sf"/>
</dbReference>
<dbReference type="RefSeq" id="WP_021588464.1">
    <property type="nucleotide sequence ID" value="NZ_AWEY01000004.1"/>
</dbReference>
<feature type="binding site" evidence="14">
    <location>
        <begin position="9"/>
        <end position="16"/>
    </location>
    <ligand>
        <name>ATP</name>
        <dbReference type="ChEBI" id="CHEBI:30616"/>
    </ligand>
</feature>
<dbReference type="EMBL" id="AWEY01000004">
    <property type="protein sequence ID" value="ERK40427.1"/>
    <property type="molecule type" value="Genomic_DNA"/>
</dbReference>
<keyword evidence="3" id="KW-0227">DNA damage</keyword>
<dbReference type="InterPro" id="IPR000212">
    <property type="entry name" value="DNA_helicase_UvrD/REP"/>
</dbReference>
<feature type="domain" description="UvrD-like helicase ATP-binding" evidence="15">
    <location>
        <begin position="1"/>
        <end position="469"/>
    </location>
</feature>
<evidence type="ECO:0000313" key="18">
    <source>
        <dbReference type="Proteomes" id="UP000016648"/>
    </source>
</evidence>
<dbReference type="Pfam" id="PF00580">
    <property type="entry name" value="UvrD-helicase"/>
    <property type="match status" value="1"/>
</dbReference>
<keyword evidence="2 14" id="KW-0547">Nucleotide-binding</keyword>
<dbReference type="InterPro" id="IPR014016">
    <property type="entry name" value="UvrD-like_ATP-bd"/>
</dbReference>
<protein>
    <recommendedName>
        <fullName evidence="12">DNA 3'-5' helicase</fullName>
        <ecNumber evidence="12">5.6.2.4</ecNumber>
    </recommendedName>
</protein>
<dbReference type="GO" id="GO:0000725">
    <property type="term" value="P:recombinational repair"/>
    <property type="evidence" value="ECO:0007669"/>
    <property type="project" value="TreeGrafter"/>
</dbReference>
<dbReference type="Proteomes" id="UP000016648">
    <property type="component" value="Unassembled WGS sequence"/>
</dbReference>
<comment type="caution">
    <text evidence="17">The sequence shown here is derived from an EMBL/GenBank/DDBJ whole genome shotgun (WGS) entry which is preliminary data.</text>
</comment>
<dbReference type="GO" id="GO:0004527">
    <property type="term" value="F:exonuclease activity"/>
    <property type="evidence" value="ECO:0007669"/>
    <property type="project" value="UniProtKB-KW"/>
</dbReference>
<dbReference type="GO" id="GO:0005829">
    <property type="term" value="C:cytosol"/>
    <property type="evidence" value="ECO:0007669"/>
    <property type="project" value="TreeGrafter"/>
</dbReference>
<evidence type="ECO:0000256" key="12">
    <source>
        <dbReference type="ARBA" id="ARBA00034808"/>
    </source>
</evidence>
<evidence type="ECO:0000256" key="7">
    <source>
        <dbReference type="ARBA" id="ARBA00022840"/>
    </source>
</evidence>
<evidence type="ECO:0000256" key="14">
    <source>
        <dbReference type="PROSITE-ProRule" id="PRU00560"/>
    </source>
</evidence>
<evidence type="ECO:0000256" key="4">
    <source>
        <dbReference type="ARBA" id="ARBA00022801"/>
    </source>
</evidence>
<comment type="catalytic activity">
    <reaction evidence="11">
        <text>Couples ATP hydrolysis with the unwinding of duplex DNA by translocating in the 3'-5' direction.</text>
        <dbReference type="EC" id="5.6.2.4"/>
    </reaction>
</comment>
<keyword evidence="8" id="KW-0238">DNA-binding</keyword>
<organism evidence="17 18">
    <name type="scientific">Segatella baroniae F0067</name>
    <dbReference type="NCBI Taxonomy" id="1115809"/>
    <lineage>
        <taxon>Bacteria</taxon>
        <taxon>Pseudomonadati</taxon>
        <taxon>Bacteroidota</taxon>
        <taxon>Bacteroidia</taxon>
        <taxon>Bacteroidales</taxon>
        <taxon>Prevotellaceae</taxon>
        <taxon>Segatella</taxon>
    </lineage>
</organism>
<gene>
    <name evidence="17" type="ORF">HMPREF9135_1308</name>
</gene>
<dbReference type="Gene3D" id="3.40.50.300">
    <property type="entry name" value="P-loop containing nucleotide triphosphate hydrolases"/>
    <property type="match status" value="4"/>
</dbReference>
<dbReference type="InterPro" id="IPR014017">
    <property type="entry name" value="DNA_helicase_UvrD-like_C"/>
</dbReference>
<keyword evidence="18" id="KW-1185">Reference proteome</keyword>
<dbReference type="GO" id="GO:0016887">
    <property type="term" value="F:ATP hydrolysis activity"/>
    <property type="evidence" value="ECO:0007669"/>
    <property type="project" value="RHEA"/>
</dbReference>
<dbReference type="SUPFAM" id="SSF52540">
    <property type="entry name" value="P-loop containing nucleoside triphosphate hydrolases"/>
    <property type="match status" value="1"/>
</dbReference>
<dbReference type="EC" id="5.6.2.4" evidence="12"/>
<evidence type="ECO:0000256" key="11">
    <source>
        <dbReference type="ARBA" id="ARBA00034617"/>
    </source>
</evidence>
<keyword evidence="1" id="KW-0540">Nuclease</keyword>
<evidence type="ECO:0000256" key="1">
    <source>
        <dbReference type="ARBA" id="ARBA00022722"/>
    </source>
</evidence>
<dbReference type="PANTHER" id="PTHR11070:SF67">
    <property type="entry name" value="DNA 3'-5' HELICASE"/>
    <property type="match status" value="1"/>
</dbReference>
<comment type="catalytic activity">
    <reaction evidence="13">
        <text>ATP + H2O = ADP + phosphate + H(+)</text>
        <dbReference type="Rhea" id="RHEA:13065"/>
        <dbReference type="ChEBI" id="CHEBI:15377"/>
        <dbReference type="ChEBI" id="CHEBI:15378"/>
        <dbReference type="ChEBI" id="CHEBI:30616"/>
        <dbReference type="ChEBI" id="CHEBI:43474"/>
        <dbReference type="ChEBI" id="CHEBI:456216"/>
        <dbReference type="EC" id="5.6.2.4"/>
    </reaction>
</comment>
<keyword evidence="7 14" id="KW-0067">ATP-binding</keyword>
<sequence>MASLTIYRASAGAGKTFTLAVEYMTLLINNPYDFKRILAVTFTNKATEEMKLRILSQLYALAYLTGAKKNDYLLQIQDKTGLGEGVVRERAKMALHLLLHNFNYFRVETIDKFFQTVLRNLARELELNANLTVALNDIQIEEKAVDEMIEELDGKSPVLHWIMEYISDSMQDDKSWNVIDKIKDFGRNIFKDEYKANVAGINERFHEKGFFNAFKKQLKSIEEEGDRHIKEQGDAFFELLEQHGLQESDFKKNAVNYFTKLKTGRYVDEGEKNIVYNKSAREAAESADGWVRKADKTAGNAAYELAESRLVEFISESETLRKRQLRQILSARMIRQHIDQLRLLKYIEEKVRDINNDHNRFLLSNTQTLLHDLIGQSDSPFIFEKIGVMLEHIMIDEFQDTSNIQWNNFKVLLKECMSHENAFNLIVGDVKQSIYRWRDGNWRLLNKLEQQFNPQQVESETLATNYRSDANIIHFNNKFFTFARQEEYDALVKDTPAEAEELLKAYSDVAQQIPMGKDEARGLVEIKLLESKSNSYVTETLEHVGRKVQELLDAGARESDIAILVRNNSTIQDIGDYFMEHMPHVRLVSDEAFHLDAALAVNMLVMAMRVIADPTDQIAKAALLLNHRKNIKKTEERVTDILIKGKSVDEQLPAAFIQHLEELSVMPVMDMVEKLYHIFDLKDLDKQSAYVCAFFDELGNYLNENVADVVSFLKYWDEDLHKKSIQSSEQKGIRLITIHKSKGLEFDHVIMPFCDWLLEKRNTIWCKPTEAPYDQLSLIPVDFDKNKMLNSIFAQDYKIEHLQNMVDNLNLLYVGFTRAKRNLFVFGQKGCSDKNRSKLIEDFIKGDSYSFGELDIPVEKERDETKTDNIFEVKPQDVAIQIENYKTIVDFRQSNKSKDFVNGEEDDEGTQRQYIKMGNVFHQIFASIRTTADIPTVLATLEHDGVLFDNYLTYDKVKTMLQRRFDNPTVKDWFSDRWDLHNECSILRYDSIAGKLLERRPDRVMTDGQEMIVVDFKFGTPKEEHRRQVSEYMQLLREMGHANVKGYLWYVYTNKIDEVK</sequence>
<evidence type="ECO:0000256" key="3">
    <source>
        <dbReference type="ARBA" id="ARBA00022763"/>
    </source>
</evidence>
<dbReference type="GO" id="GO:0003677">
    <property type="term" value="F:DNA binding"/>
    <property type="evidence" value="ECO:0007669"/>
    <property type="project" value="UniProtKB-KW"/>
</dbReference>
<evidence type="ECO:0000256" key="2">
    <source>
        <dbReference type="ARBA" id="ARBA00022741"/>
    </source>
</evidence>
<dbReference type="PANTHER" id="PTHR11070">
    <property type="entry name" value="UVRD / RECB / PCRA DNA HELICASE FAMILY MEMBER"/>
    <property type="match status" value="1"/>
</dbReference>
<dbReference type="GO" id="GO:0043138">
    <property type="term" value="F:3'-5' DNA helicase activity"/>
    <property type="evidence" value="ECO:0007669"/>
    <property type="project" value="UniProtKB-EC"/>
</dbReference>
<dbReference type="PROSITE" id="PS51198">
    <property type="entry name" value="UVRD_HELICASE_ATP_BIND"/>
    <property type="match status" value="1"/>
</dbReference>
<evidence type="ECO:0000256" key="9">
    <source>
        <dbReference type="ARBA" id="ARBA00023204"/>
    </source>
</evidence>
<evidence type="ECO:0000256" key="10">
    <source>
        <dbReference type="ARBA" id="ARBA00023235"/>
    </source>
</evidence>
<dbReference type="Gene3D" id="3.90.320.10">
    <property type="match status" value="1"/>
</dbReference>
<evidence type="ECO:0000256" key="6">
    <source>
        <dbReference type="ARBA" id="ARBA00022839"/>
    </source>
</evidence>
<name>U2QNS5_9BACT</name>
<dbReference type="PATRIC" id="fig|1115809.3.peg.89"/>
<reference evidence="17 18" key="1">
    <citation type="submission" date="2013-08" db="EMBL/GenBank/DDBJ databases">
        <authorList>
            <person name="Durkin A.S."/>
            <person name="Haft D.R."/>
            <person name="McCorrison J."/>
            <person name="Torralba M."/>
            <person name="Gillis M."/>
            <person name="Haft D.H."/>
            <person name="Methe B."/>
            <person name="Sutton G."/>
            <person name="Nelson K.E."/>
        </authorList>
    </citation>
    <scope>NUCLEOTIDE SEQUENCE [LARGE SCALE GENOMIC DNA]</scope>
    <source>
        <strain evidence="17 18">F0067</strain>
    </source>
</reference>
<accession>U2QNS5</accession>
<evidence type="ECO:0000256" key="8">
    <source>
        <dbReference type="ARBA" id="ARBA00023125"/>
    </source>
</evidence>
<keyword evidence="6" id="KW-0269">Exonuclease</keyword>
<dbReference type="PROSITE" id="PS51217">
    <property type="entry name" value="UVRD_HELICASE_CTER"/>
    <property type="match status" value="1"/>
</dbReference>
<dbReference type="GO" id="GO:0005524">
    <property type="term" value="F:ATP binding"/>
    <property type="evidence" value="ECO:0007669"/>
    <property type="project" value="UniProtKB-UniRule"/>
</dbReference>
<feature type="domain" description="UvrD-like helicase C-terminal" evidence="16">
    <location>
        <begin position="493"/>
        <end position="743"/>
    </location>
</feature>